<keyword evidence="3 7" id="KW-0808">Transferase</keyword>
<keyword evidence="5 7" id="KW-0443">Lipid metabolism</keyword>
<dbReference type="InterPro" id="IPR011004">
    <property type="entry name" value="Trimer_LpxA-like_sf"/>
</dbReference>
<evidence type="ECO:0000256" key="2">
    <source>
        <dbReference type="ARBA" id="ARBA00022556"/>
    </source>
</evidence>
<dbReference type="NCBIfam" id="TIGR01853">
    <property type="entry name" value="lipid_A_lpxD"/>
    <property type="match status" value="1"/>
</dbReference>
<organism evidence="9 10">
    <name type="scientific">Stella humosa</name>
    <dbReference type="NCBI Taxonomy" id="94"/>
    <lineage>
        <taxon>Bacteria</taxon>
        <taxon>Pseudomonadati</taxon>
        <taxon>Pseudomonadota</taxon>
        <taxon>Alphaproteobacteria</taxon>
        <taxon>Rhodospirillales</taxon>
        <taxon>Stellaceae</taxon>
        <taxon>Stella</taxon>
    </lineage>
</organism>
<evidence type="ECO:0000259" key="8">
    <source>
        <dbReference type="Pfam" id="PF04613"/>
    </source>
</evidence>
<dbReference type="InterPro" id="IPR007691">
    <property type="entry name" value="LpxD"/>
</dbReference>
<dbReference type="Pfam" id="PF04613">
    <property type="entry name" value="LpxD"/>
    <property type="match status" value="1"/>
</dbReference>
<evidence type="ECO:0000256" key="7">
    <source>
        <dbReference type="HAMAP-Rule" id="MF_00523"/>
    </source>
</evidence>
<accession>A0A3N1M742</accession>
<keyword evidence="6 7" id="KW-0012">Acyltransferase</keyword>
<dbReference type="NCBIfam" id="NF002060">
    <property type="entry name" value="PRK00892.1"/>
    <property type="match status" value="1"/>
</dbReference>
<dbReference type="PANTHER" id="PTHR43378:SF2">
    <property type="entry name" value="UDP-3-O-ACYLGLUCOSAMINE N-ACYLTRANSFERASE 1, MITOCHONDRIAL-RELATED"/>
    <property type="match status" value="1"/>
</dbReference>
<keyword evidence="4 7" id="KW-0677">Repeat</keyword>
<evidence type="ECO:0000256" key="1">
    <source>
        <dbReference type="ARBA" id="ARBA00022516"/>
    </source>
</evidence>
<evidence type="ECO:0000313" key="9">
    <source>
        <dbReference type="EMBL" id="ROQ01652.1"/>
    </source>
</evidence>
<proteinExistence type="inferred from homology"/>
<dbReference type="RefSeq" id="WP_123688389.1">
    <property type="nucleotide sequence ID" value="NZ_AP019700.1"/>
</dbReference>
<dbReference type="InterPro" id="IPR018357">
    <property type="entry name" value="Hexapep_transf_CS"/>
</dbReference>
<comment type="similarity">
    <text evidence="7">Belongs to the transferase hexapeptide repeat family. LpxD subfamily.</text>
</comment>
<name>A0A3N1M742_9PROT</name>
<gene>
    <name evidence="7" type="primary">lpxD</name>
    <name evidence="9" type="ORF">EDC65_0834</name>
</gene>
<evidence type="ECO:0000313" key="10">
    <source>
        <dbReference type="Proteomes" id="UP000278222"/>
    </source>
</evidence>
<dbReference type="CDD" id="cd03352">
    <property type="entry name" value="LbH_LpxD"/>
    <property type="match status" value="1"/>
</dbReference>
<dbReference type="PROSITE" id="PS00101">
    <property type="entry name" value="HEXAPEP_TRANSFERASES"/>
    <property type="match status" value="1"/>
</dbReference>
<comment type="catalytic activity">
    <reaction evidence="7">
        <text>a UDP-3-O-[(3R)-3-hydroxyacyl]-alpha-D-glucosamine + a (3R)-hydroxyacyl-[ACP] = a UDP-2-N,3-O-bis[(3R)-3-hydroxyacyl]-alpha-D-glucosamine + holo-[ACP] + H(+)</text>
        <dbReference type="Rhea" id="RHEA:53836"/>
        <dbReference type="Rhea" id="RHEA-COMP:9685"/>
        <dbReference type="Rhea" id="RHEA-COMP:9945"/>
        <dbReference type="ChEBI" id="CHEBI:15378"/>
        <dbReference type="ChEBI" id="CHEBI:64479"/>
        <dbReference type="ChEBI" id="CHEBI:78827"/>
        <dbReference type="ChEBI" id="CHEBI:137740"/>
        <dbReference type="ChEBI" id="CHEBI:137748"/>
        <dbReference type="EC" id="2.3.1.191"/>
    </reaction>
</comment>
<dbReference type="GO" id="GO:0103118">
    <property type="term" value="F:UDP-3-O-[(3R)-3-hydroxyacyl]-glucosamine N-acyltransferase activity"/>
    <property type="evidence" value="ECO:0007669"/>
    <property type="project" value="UniProtKB-EC"/>
</dbReference>
<evidence type="ECO:0000256" key="5">
    <source>
        <dbReference type="ARBA" id="ARBA00023098"/>
    </source>
</evidence>
<protein>
    <recommendedName>
        <fullName evidence="7">UDP-3-O-acylglucosamine N-acyltransferase</fullName>
        <ecNumber evidence="7">2.3.1.191</ecNumber>
    </recommendedName>
</protein>
<comment type="pathway">
    <text evidence="7">Bacterial outer membrane biogenesis; LPS lipid A biosynthesis.</text>
</comment>
<dbReference type="SUPFAM" id="SSF51161">
    <property type="entry name" value="Trimeric LpxA-like enzymes"/>
    <property type="match status" value="1"/>
</dbReference>
<keyword evidence="1 7" id="KW-0444">Lipid biosynthesis</keyword>
<dbReference type="InterPro" id="IPR020573">
    <property type="entry name" value="UDP_GlcNAc_AcTrfase_non-rep"/>
</dbReference>
<comment type="subunit">
    <text evidence="7">Homotrimer.</text>
</comment>
<dbReference type="GO" id="GO:0009245">
    <property type="term" value="P:lipid A biosynthetic process"/>
    <property type="evidence" value="ECO:0007669"/>
    <property type="project" value="UniProtKB-UniRule"/>
</dbReference>
<dbReference type="Gene3D" id="2.160.10.10">
    <property type="entry name" value="Hexapeptide repeat proteins"/>
    <property type="match status" value="1"/>
</dbReference>
<dbReference type="InterPro" id="IPR001451">
    <property type="entry name" value="Hexapep"/>
</dbReference>
<dbReference type="Proteomes" id="UP000278222">
    <property type="component" value="Unassembled WGS sequence"/>
</dbReference>
<reference evidence="9 10" key="1">
    <citation type="submission" date="2018-11" db="EMBL/GenBank/DDBJ databases">
        <title>Genomic Encyclopedia of Type Strains, Phase IV (KMG-IV): sequencing the most valuable type-strain genomes for metagenomic binning, comparative biology and taxonomic classification.</title>
        <authorList>
            <person name="Goeker M."/>
        </authorList>
    </citation>
    <scope>NUCLEOTIDE SEQUENCE [LARGE SCALE GENOMIC DNA]</scope>
    <source>
        <strain evidence="9 10">DSM 5900</strain>
    </source>
</reference>
<dbReference type="EMBL" id="RJKX01000011">
    <property type="protein sequence ID" value="ROQ01652.1"/>
    <property type="molecule type" value="Genomic_DNA"/>
</dbReference>
<dbReference type="EC" id="2.3.1.191" evidence="7"/>
<dbReference type="GO" id="GO:0016410">
    <property type="term" value="F:N-acyltransferase activity"/>
    <property type="evidence" value="ECO:0007669"/>
    <property type="project" value="InterPro"/>
</dbReference>
<evidence type="ECO:0000256" key="6">
    <source>
        <dbReference type="ARBA" id="ARBA00023315"/>
    </source>
</evidence>
<comment type="function">
    <text evidence="7">Catalyzes the N-acylation of UDP-3-O-acylglucosamine using 3-hydroxyacyl-ACP as the acyl donor. Is involved in the biosynthesis of lipid A, a phosphorylated glycolipid that anchors the lipopolysaccharide to the outer membrane of the cell.</text>
</comment>
<feature type="domain" description="UDP-3-O-[3-hydroxymyristoyl] glucosamine N-acyltransferase non-repeat region" evidence="8">
    <location>
        <begin position="36"/>
        <end position="100"/>
    </location>
</feature>
<dbReference type="OrthoDB" id="9784739at2"/>
<evidence type="ECO:0000256" key="4">
    <source>
        <dbReference type="ARBA" id="ARBA00022737"/>
    </source>
</evidence>
<keyword evidence="10" id="KW-1185">Reference proteome</keyword>
<dbReference type="Gene3D" id="3.40.1390.10">
    <property type="entry name" value="MurE/MurF, N-terminal domain"/>
    <property type="match status" value="1"/>
</dbReference>
<dbReference type="HAMAP" id="MF_00523">
    <property type="entry name" value="LpxD"/>
    <property type="match status" value="1"/>
</dbReference>
<comment type="caution">
    <text evidence="9">The sequence shown here is derived from an EMBL/GenBank/DDBJ whole genome shotgun (WGS) entry which is preliminary data.</text>
</comment>
<dbReference type="UniPathway" id="UPA00973"/>
<dbReference type="GO" id="GO:0016020">
    <property type="term" value="C:membrane"/>
    <property type="evidence" value="ECO:0007669"/>
    <property type="project" value="GOC"/>
</dbReference>
<dbReference type="AlphaFoldDB" id="A0A3N1M742"/>
<dbReference type="PANTHER" id="PTHR43378">
    <property type="entry name" value="UDP-3-O-ACYLGLUCOSAMINE N-ACYLTRANSFERASE"/>
    <property type="match status" value="1"/>
</dbReference>
<feature type="active site" description="Proton acceptor" evidence="7">
    <location>
        <position position="250"/>
    </location>
</feature>
<sequence length="339" mass="34503">MADQRFHRRAGPWTLDDLARLTGADARPGQRGDLFHDVAAVAEAEAGDVIFVEDRRYLDALGLSAGGACFLHPDVVGRAPAGMALLVTRAPQRAFAIAAAAFHPPDPVAAGISPLAFVDATAEIDHGCEIAAGAHVGAGARIAAGVVIGPNAVVGRGCSIGADSRIGAGASVSHAVIGCRVTLYPGVRIGQDGFGVVPGRDAHVKMPQLGRVIVHDDVEIGANSTIDRGTIGDTIIGPGCFIDNLVQIGHNVRLGRGCIIAALVGISGSTVLGDNVMVGGQVGMSGHIRIGDGCRIAAQSGVMRDLPDGSTVGGTPAIPLPEFLRQSALLRRMTKGKGA</sequence>
<evidence type="ECO:0000256" key="3">
    <source>
        <dbReference type="ARBA" id="ARBA00022679"/>
    </source>
</evidence>
<dbReference type="Pfam" id="PF00132">
    <property type="entry name" value="Hexapep"/>
    <property type="match status" value="3"/>
</dbReference>
<keyword evidence="2 7" id="KW-0441">Lipid A biosynthesis</keyword>